<feature type="compositionally biased region" description="Basic and acidic residues" evidence="3">
    <location>
        <begin position="474"/>
        <end position="484"/>
    </location>
</feature>
<keyword evidence="5" id="KW-0648">Protein biosynthesis</keyword>
<dbReference type="Proteomes" id="UP001150062">
    <property type="component" value="Unassembled WGS sequence"/>
</dbReference>
<dbReference type="PROSITE" id="PS50102">
    <property type="entry name" value="RRM"/>
    <property type="match status" value="1"/>
</dbReference>
<protein>
    <submittedName>
        <fullName evidence="5">Eukaryotic translation initiation factor 4b/4h</fullName>
    </submittedName>
</protein>
<evidence type="ECO:0000256" key="3">
    <source>
        <dbReference type="SAM" id="MobiDB-lite"/>
    </source>
</evidence>
<dbReference type="GO" id="GO:0003743">
    <property type="term" value="F:translation initiation factor activity"/>
    <property type="evidence" value="ECO:0007669"/>
    <property type="project" value="UniProtKB-KW"/>
</dbReference>
<feature type="coiled-coil region" evidence="2">
    <location>
        <begin position="417"/>
        <end position="444"/>
    </location>
</feature>
<dbReference type="CDD" id="cd00590">
    <property type="entry name" value="RRM_SF"/>
    <property type="match status" value="2"/>
</dbReference>
<dbReference type="EMBL" id="JAOAOG010000220">
    <property type="protein sequence ID" value="KAJ6239626.1"/>
    <property type="molecule type" value="Genomic_DNA"/>
</dbReference>
<organism evidence="5 6">
    <name type="scientific">Anaeramoeba flamelloides</name>
    <dbReference type="NCBI Taxonomy" id="1746091"/>
    <lineage>
        <taxon>Eukaryota</taxon>
        <taxon>Metamonada</taxon>
        <taxon>Anaeramoebidae</taxon>
        <taxon>Anaeramoeba</taxon>
    </lineage>
</organism>
<evidence type="ECO:0000256" key="2">
    <source>
        <dbReference type="SAM" id="Coils"/>
    </source>
</evidence>
<dbReference type="InterPro" id="IPR035979">
    <property type="entry name" value="RBD_domain_sf"/>
</dbReference>
<keyword evidence="1" id="KW-0694">RNA-binding</keyword>
<dbReference type="Pfam" id="PF00076">
    <property type="entry name" value="RRM_1"/>
    <property type="match status" value="1"/>
</dbReference>
<name>A0ABQ8Y4E0_9EUKA</name>
<evidence type="ECO:0000313" key="6">
    <source>
        <dbReference type="Proteomes" id="UP001150062"/>
    </source>
</evidence>
<gene>
    <name evidence="5" type="ORF">M0813_24990</name>
</gene>
<keyword evidence="2" id="KW-0175">Coiled coil</keyword>
<feature type="region of interest" description="Disordered" evidence="3">
    <location>
        <begin position="460"/>
        <end position="484"/>
    </location>
</feature>
<reference evidence="5" key="1">
    <citation type="submission" date="2022-08" db="EMBL/GenBank/DDBJ databases">
        <title>Novel sulfate-reducing endosymbionts in the free-living metamonad Anaeramoeba.</title>
        <authorList>
            <person name="Jerlstrom-Hultqvist J."/>
            <person name="Cepicka I."/>
            <person name="Gallot-Lavallee L."/>
            <person name="Salas-Leiva D."/>
            <person name="Curtis B.A."/>
            <person name="Zahonova K."/>
            <person name="Pipaliya S."/>
            <person name="Dacks J."/>
            <person name="Roger A.J."/>
        </authorList>
    </citation>
    <scope>NUCLEOTIDE SEQUENCE</scope>
    <source>
        <strain evidence="5">Schooner1</strain>
    </source>
</reference>
<dbReference type="InterPro" id="IPR000504">
    <property type="entry name" value="RRM_dom"/>
</dbReference>
<feature type="domain" description="RRM" evidence="4">
    <location>
        <begin position="323"/>
        <end position="397"/>
    </location>
</feature>
<dbReference type="InterPro" id="IPR012677">
    <property type="entry name" value="Nucleotide-bd_a/b_plait_sf"/>
</dbReference>
<keyword evidence="5" id="KW-0396">Initiation factor</keyword>
<dbReference type="SMART" id="SM00360">
    <property type="entry name" value="RRM"/>
    <property type="match status" value="3"/>
</dbReference>
<evidence type="ECO:0000259" key="4">
    <source>
        <dbReference type="PROSITE" id="PS50102"/>
    </source>
</evidence>
<comment type="caution">
    <text evidence="5">The sequence shown here is derived from an EMBL/GenBank/DDBJ whole genome shotgun (WGS) entry which is preliminary data.</text>
</comment>
<evidence type="ECO:0000313" key="5">
    <source>
        <dbReference type="EMBL" id="KAJ6239626.1"/>
    </source>
</evidence>
<accession>A0ABQ8Y4E0</accession>
<evidence type="ECO:0000256" key="1">
    <source>
        <dbReference type="PROSITE-ProRule" id="PRU00176"/>
    </source>
</evidence>
<feature type="region of interest" description="Disordered" evidence="3">
    <location>
        <begin position="99"/>
        <end position="149"/>
    </location>
</feature>
<dbReference type="SUPFAM" id="SSF54928">
    <property type="entry name" value="RNA-binding domain, RBD"/>
    <property type="match status" value="2"/>
</dbReference>
<sequence>MIRKLFFKNLPSKYSIDKLVQFIEEKSQCSPNIEIIKNKYNPNNGLAKITPRSKKNEELIKQALGDNFYFEKRKILVAEYSKKKFKMKKNQKEIKEKYLQEKNKKSTKKAKIQTKPQKNSPDNAESEPKKYQNPNCQHSTKNKKKKKTDLIRSNMKVNHATINNAKVVLNALFLHNIPYHANYYDIEYVLKPLIHIKELILFLDSNNQFKGCAKLLVEKKEDYQKLLTYSGKLKLFNRFIFINKFIQKNKISQPNNEKKSSEILDKNKNKNNVWFEKIFLNNNKINKNNNKTQSNFIHQEKTNKNNKNLTNNIRNKNRKISKNQIVIINLPNNINQEFLKKLFKEYKILEIIILNNKNNNQKFSFVTFQNEDLRDKALSLNGIFIYKKKIFIKKAFEKKNFKKKNITPTNNINNNFNENLEKRIINLENEIKKLKLIIDNNSNSIINLNKNSENKINKNFEKGAQTQKRNPKTNYKEKNKNKNENYHYDEKSIEIDIEKEDDVNKSKNKIINKQKNNKPSLADFFLSIGQTITKQKPNFKPFSFTNNFKKINNFHLPNITFLENQLNNVFKVTIENDKETFNFLKNFKRKNNNKPNDWNDNYLLLDKLIENKNKILNHGNILIQKQKDTSTSKELIVYTECNYKNVIQKNLDFYFNQKKSIIELQDEHHKDQLDINKKINMKNINLIQNKKKTVLCKAISKKNNKRCKKRTSNPKGYCNCHISQLDD</sequence>
<proteinExistence type="predicted"/>
<keyword evidence="6" id="KW-1185">Reference proteome</keyword>
<dbReference type="Gene3D" id="3.30.70.330">
    <property type="match status" value="2"/>
</dbReference>